<evidence type="ECO:0000313" key="10">
    <source>
        <dbReference type="EMBL" id="KAK6588213.1"/>
    </source>
</evidence>
<dbReference type="InterPro" id="IPR009091">
    <property type="entry name" value="RCC1/BLIP-II"/>
</dbReference>
<reference evidence="10 11" key="1">
    <citation type="submission" date="2023-10" db="EMBL/GenBank/DDBJ databases">
        <title>Comparative genomics analysis reveals potential genetic determinants of host preference in Cryptosporidium xiaoi.</title>
        <authorList>
            <person name="Xiao L."/>
            <person name="Li J."/>
        </authorList>
    </citation>
    <scope>NUCLEOTIDE SEQUENCE [LARGE SCALE GENOMIC DNA]</scope>
    <source>
        <strain evidence="10 11">52996</strain>
    </source>
</reference>
<evidence type="ECO:0000256" key="6">
    <source>
        <dbReference type="PROSITE-ProRule" id="PRU00235"/>
    </source>
</evidence>
<feature type="compositionally biased region" description="Polar residues" evidence="8">
    <location>
        <begin position="849"/>
        <end position="866"/>
    </location>
</feature>
<dbReference type="SUPFAM" id="SSF50985">
    <property type="entry name" value="RCC1/BLIP-II"/>
    <property type="match status" value="1"/>
</dbReference>
<proteinExistence type="predicted"/>
<dbReference type="Pfam" id="PF25390">
    <property type="entry name" value="WD40_RLD"/>
    <property type="match status" value="1"/>
</dbReference>
<protein>
    <recommendedName>
        <fullName evidence="9">RanBP2-type domain-containing protein</fullName>
    </recommendedName>
</protein>
<feature type="repeat" description="RCC1" evidence="6">
    <location>
        <begin position="310"/>
        <end position="398"/>
    </location>
</feature>
<dbReference type="GO" id="GO:0008270">
    <property type="term" value="F:zinc ion binding"/>
    <property type="evidence" value="ECO:0007669"/>
    <property type="project" value="UniProtKB-KW"/>
</dbReference>
<dbReference type="EMBL" id="JAWDEY010000034">
    <property type="protein sequence ID" value="KAK6588213.1"/>
    <property type="molecule type" value="Genomic_DNA"/>
</dbReference>
<feature type="repeat" description="RCC1" evidence="6">
    <location>
        <begin position="612"/>
        <end position="678"/>
    </location>
</feature>
<keyword evidence="1" id="KW-0344">Guanine-nucleotide releasing factor</keyword>
<comment type="caution">
    <text evidence="10">The sequence shown here is derived from an EMBL/GenBank/DDBJ whole genome shotgun (WGS) entry which is preliminary data.</text>
</comment>
<evidence type="ECO:0000313" key="11">
    <source>
        <dbReference type="Proteomes" id="UP001311799"/>
    </source>
</evidence>
<organism evidence="10 11">
    <name type="scientific">Cryptosporidium xiaoi</name>
    <dbReference type="NCBI Taxonomy" id="659607"/>
    <lineage>
        <taxon>Eukaryota</taxon>
        <taxon>Sar</taxon>
        <taxon>Alveolata</taxon>
        <taxon>Apicomplexa</taxon>
        <taxon>Conoidasida</taxon>
        <taxon>Coccidia</taxon>
        <taxon>Eucoccidiorida</taxon>
        <taxon>Eimeriorina</taxon>
        <taxon>Cryptosporidiidae</taxon>
        <taxon>Cryptosporidium</taxon>
    </lineage>
</organism>
<feature type="repeat" description="RCC1" evidence="6">
    <location>
        <begin position="166"/>
        <end position="223"/>
    </location>
</feature>
<feature type="compositionally biased region" description="Low complexity" evidence="8">
    <location>
        <begin position="819"/>
        <end position="833"/>
    </location>
</feature>
<evidence type="ECO:0000256" key="1">
    <source>
        <dbReference type="ARBA" id="ARBA00022658"/>
    </source>
</evidence>
<sequence>MAWKCEVCLVTNDVDAKICVCCEYPRGENENSKQNNAVVFNANLNLSDSCPVFTFGAPTHNKNSEVGVTNFSIASENGGFSDKQTNPSFLTSNFTGGFVPKIDNSEPTPTTPINTPLLKETDSKEEECDKYHQNFNSEFLEYKKLVCEKPIVCDDEANTEIRYPLGSVWVWGSGECDQLGIKESLLDDDLSLKAPMKISDLSDKYNIVDICSGALHNIILTDDGEVISWGCNDDGALGRISLKLEKKLERRRYTDGNEDEELEEDDDEDDLLEDKYPNKVKFTNEESVGNVKVKSIVSGDCYSCCLTNNGEVYLWGSYKDSGGYIGFPNYDTMCGSIVGYKQYKPVKIPIFGVDNNSQNKRRKITKKDKLNVDSNLNFLERAIKIVGGENHTIVITENNRIFAWGSTEFGQYGIEPVVDNKDYDSEMNKTKYLYPTELTNKTLGFDDYLVIQDVFCGRASTFFVVINKRINKIQIYSCGRNGRNELGVCSYNNENTAGRSDCSENDPIVPVPKKVRIDDFDTICSKCESNRPIKSIGGGQYYSALLTCCGDVYIWGMKECCGLEMCRTDNGKMSNVNSNDRDIKTPTRIDHLKEVNYLGFGADNCFAIDKNGLIFTWGLNLTGQIGIKKFENTEAVLNPHIINPSSFSDGLMNSKDREYYYALKVTGGSQHSIALIWNGLYCDKQDNKKLVSSERTELRRMNAKSFEDSNFNIQDELKKKQSSLKKSNTGTKPRQETKLSRSSSKKVSNVGKTVLKDSSKKRTKGDSSKKENTIKSSKPNNKTKAKTSETKAKDTKKESGIKTTTVKKIVTKKEKTESKNTTTSSNTKNVTNKGAKSNAETKIGKKRTNAISSDNTKGENSSPVLDTSSKSKTTTSTKNNTTKSSSSNSNSNSKTTTNTKNNTTKSSSSNSNSNSKTNTNTKDNTTKSSSSNSSSNSKTTASTKNNTTKSSSSNSNSNSNSKTNTSTKDNTTKSSSSNSNSNSNSKTTTSTKNNTTKSSSSNSNSNSKTNTSTKNNTTKSSSSNSNSNSNSKTNTSTKDKTTKSSSSNSSSNSKTTASTKNNTTKSISSNSNSNSKTTTNTTKNSSSGSRSKTKSKTK</sequence>
<dbReference type="PROSITE" id="PS50199">
    <property type="entry name" value="ZF_RANBP2_2"/>
    <property type="match status" value="1"/>
</dbReference>
<feature type="compositionally biased region" description="Low complexity" evidence="8">
    <location>
        <begin position="1043"/>
        <end position="1090"/>
    </location>
</feature>
<dbReference type="InterPro" id="IPR001876">
    <property type="entry name" value="Znf_RanBP2"/>
</dbReference>
<keyword evidence="11" id="KW-1185">Reference proteome</keyword>
<feature type="repeat" description="RCC1" evidence="6">
    <location>
        <begin position="224"/>
        <end position="309"/>
    </location>
</feature>
<dbReference type="Proteomes" id="UP001311799">
    <property type="component" value="Unassembled WGS sequence"/>
</dbReference>
<evidence type="ECO:0000256" key="5">
    <source>
        <dbReference type="ARBA" id="ARBA00022833"/>
    </source>
</evidence>
<keyword evidence="2" id="KW-0479">Metal-binding</keyword>
<evidence type="ECO:0000256" key="2">
    <source>
        <dbReference type="ARBA" id="ARBA00022723"/>
    </source>
</evidence>
<feature type="domain" description="RanBP2-type" evidence="9">
    <location>
        <begin position="1"/>
        <end position="28"/>
    </location>
</feature>
<dbReference type="PROSITE" id="PS50012">
    <property type="entry name" value="RCC1_3"/>
    <property type="match status" value="5"/>
</dbReference>
<dbReference type="PROSITE" id="PS01358">
    <property type="entry name" value="ZF_RANBP2_1"/>
    <property type="match status" value="1"/>
</dbReference>
<feature type="compositionally biased region" description="Low complexity" evidence="8">
    <location>
        <begin position="867"/>
        <end position="1036"/>
    </location>
</feature>
<evidence type="ECO:0000256" key="7">
    <source>
        <dbReference type="PROSITE-ProRule" id="PRU00322"/>
    </source>
</evidence>
<keyword evidence="3" id="KW-0677">Repeat</keyword>
<accession>A0AAV9XUB9</accession>
<evidence type="ECO:0000256" key="3">
    <source>
        <dbReference type="ARBA" id="ARBA00022737"/>
    </source>
</evidence>
<dbReference type="InterPro" id="IPR051553">
    <property type="entry name" value="Ran_GTPase-activating"/>
</dbReference>
<keyword evidence="4 7" id="KW-0863">Zinc-finger</keyword>
<dbReference type="PANTHER" id="PTHR45982">
    <property type="entry name" value="REGULATOR OF CHROMOSOME CONDENSATION"/>
    <property type="match status" value="1"/>
</dbReference>
<feature type="compositionally biased region" description="Basic and acidic residues" evidence="8">
    <location>
        <begin position="786"/>
        <end position="800"/>
    </location>
</feature>
<dbReference type="AlphaFoldDB" id="A0AAV9XUB9"/>
<feature type="compositionally biased region" description="Basic and acidic residues" evidence="8">
    <location>
        <begin position="754"/>
        <end position="773"/>
    </location>
</feature>
<keyword evidence="5" id="KW-0862">Zinc</keyword>
<dbReference type="Gene3D" id="2.130.10.30">
    <property type="entry name" value="Regulator of chromosome condensation 1/beta-lactamase-inhibitor protein II"/>
    <property type="match status" value="1"/>
</dbReference>
<dbReference type="PANTHER" id="PTHR45982:SF1">
    <property type="entry name" value="REGULATOR OF CHROMOSOME CONDENSATION"/>
    <property type="match status" value="1"/>
</dbReference>
<name>A0AAV9XUB9_9CRYT</name>
<feature type="repeat" description="RCC1" evidence="6">
    <location>
        <begin position="399"/>
        <end position="467"/>
    </location>
</feature>
<evidence type="ECO:0000259" key="9">
    <source>
        <dbReference type="PROSITE" id="PS50199"/>
    </source>
</evidence>
<gene>
    <name evidence="10" type="ORF">RS030_6836</name>
</gene>
<evidence type="ECO:0000256" key="4">
    <source>
        <dbReference type="ARBA" id="ARBA00022771"/>
    </source>
</evidence>
<feature type="compositionally biased region" description="Polar residues" evidence="8">
    <location>
        <begin position="740"/>
        <end position="751"/>
    </location>
</feature>
<dbReference type="InterPro" id="IPR000408">
    <property type="entry name" value="Reg_chr_condens"/>
</dbReference>
<dbReference type="InterPro" id="IPR058923">
    <property type="entry name" value="RCC1-like_dom"/>
</dbReference>
<dbReference type="PRINTS" id="PR00633">
    <property type="entry name" value="RCCNDNSATION"/>
</dbReference>
<evidence type="ECO:0000256" key="8">
    <source>
        <dbReference type="SAM" id="MobiDB-lite"/>
    </source>
</evidence>
<feature type="region of interest" description="Disordered" evidence="8">
    <location>
        <begin position="718"/>
        <end position="1098"/>
    </location>
</feature>